<dbReference type="Proteomes" id="UP000515804">
    <property type="component" value="Chromosome"/>
</dbReference>
<dbReference type="KEGG" id="tcn:H9L16_12210"/>
<dbReference type="EMBL" id="CP060719">
    <property type="protein sequence ID" value="QNN69433.1"/>
    <property type="molecule type" value="Genomic_DNA"/>
</dbReference>
<name>A0A7G9SNK8_9GAMM</name>
<dbReference type="RefSeq" id="WP_187551953.1">
    <property type="nucleotide sequence ID" value="NZ_CP060719.1"/>
</dbReference>
<reference evidence="1 2" key="1">
    <citation type="submission" date="2020-08" db="EMBL/GenBank/DDBJ databases">
        <title>Genome sequence of Thermomonas carbonis KCTC 42013T.</title>
        <authorList>
            <person name="Hyun D.-W."/>
            <person name="Bae J.-W."/>
        </authorList>
    </citation>
    <scope>NUCLEOTIDE SEQUENCE [LARGE SCALE GENOMIC DNA]</scope>
    <source>
        <strain evidence="1 2">KCTC 42013</strain>
    </source>
</reference>
<keyword evidence="2" id="KW-1185">Reference proteome</keyword>
<protein>
    <submittedName>
        <fullName evidence="1">Uncharacterized protein</fullName>
    </submittedName>
</protein>
<dbReference type="AlphaFoldDB" id="A0A7G9SNK8"/>
<evidence type="ECO:0000313" key="1">
    <source>
        <dbReference type="EMBL" id="QNN69433.1"/>
    </source>
</evidence>
<proteinExistence type="predicted"/>
<sequence>MTQVLPLKPLSSYERIEDENAVGAYLSKLFCYHTNRNAWHGNPSGEVRGFGTSFSELTTKCEQERTQGTTFYIDEVPALAILGKSHSLVIAVRGNAPFKDATHISFTGRSVQQIKDEILAPFKWTYLTDQFLVPNSALPPATFPFNYYWAQPQGAGKRLRWYRNTTSPPDIEHALLVLSRICMHLNATG</sequence>
<accession>A0A7G9SNK8</accession>
<organism evidence="1 2">
    <name type="scientific">Thermomonas carbonis</name>
    <dbReference type="NCBI Taxonomy" id="1463158"/>
    <lineage>
        <taxon>Bacteria</taxon>
        <taxon>Pseudomonadati</taxon>
        <taxon>Pseudomonadota</taxon>
        <taxon>Gammaproteobacteria</taxon>
        <taxon>Lysobacterales</taxon>
        <taxon>Lysobacteraceae</taxon>
        <taxon>Thermomonas</taxon>
    </lineage>
</organism>
<evidence type="ECO:0000313" key="2">
    <source>
        <dbReference type="Proteomes" id="UP000515804"/>
    </source>
</evidence>
<gene>
    <name evidence="1" type="ORF">H9L16_12210</name>
</gene>